<dbReference type="GO" id="GO:0006412">
    <property type="term" value="P:translation"/>
    <property type="evidence" value="ECO:0007669"/>
    <property type="project" value="UniProtKB-UniRule"/>
</dbReference>
<keyword evidence="4 6" id="KW-0689">Ribosomal protein</keyword>
<dbReference type="GO" id="GO:0019843">
    <property type="term" value="F:rRNA binding"/>
    <property type="evidence" value="ECO:0007669"/>
    <property type="project" value="UniProtKB-UniRule"/>
</dbReference>
<comment type="function">
    <text evidence="6">One of the early assembly proteins it binds 23S rRNA. One of the proteins that surrounds the polypeptide exit tunnel on the outside of the ribosome. Forms the main docking site for trigger factor binding to the ribosome.</text>
</comment>
<dbReference type="Pfam" id="PF00276">
    <property type="entry name" value="Ribosomal_L23"/>
    <property type="match status" value="1"/>
</dbReference>
<accession>A0A1Q2SLM2</accession>
<dbReference type="PANTHER" id="PTHR11620">
    <property type="entry name" value="60S RIBOSOMAL PROTEIN L23A"/>
    <property type="match status" value="1"/>
</dbReference>
<proteinExistence type="inferred from homology"/>
<evidence type="ECO:0000256" key="3">
    <source>
        <dbReference type="ARBA" id="ARBA00022884"/>
    </source>
</evidence>
<dbReference type="InterPro" id="IPR013025">
    <property type="entry name" value="Ribosomal_uL23-like"/>
</dbReference>
<evidence type="ECO:0000256" key="6">
    <source>
        <dbReference type="HAMAP-Rule" id="MF_01369"/>
    </source>
</evidence>
<evidence type="ECO:0000313" key="7">
    <source>
        <dbReference type="EMBL" id="BAW80031.1"/>
    </source>
</evidence>
<keyword evidence="2 6" id="KW-0699">rRNA-binding</keyword>
<keyword evidence="8" id="KW-1185">Reference proteome</keyword>
<dbReference type="HAMAP" id="MF_01369_B">
    <property type="entry name" value="Ribosomal_uL23_B"/>
    <property type="match status" value="1"/>
</dbReference>
<dbReference type="NCBIfam" id="NF004359">
    <property type="entry name" value="PRK05738.1-3"/>
    <property type="match status" value="1"/>
</dbReference>
<dbReference type="AlphaFoldDB" id="A0A1Q2SLM2"/>
<dbReference type="NCBIfam" id="NF004363">
    <property type="entry name" value="PRK05738.2-4"/>
    <property type="match status" value="1"/>
</dbReference>
<dbReference type="GO" id="GO:0005840">
    <property type="term" value="C:ribosome"/>
    <property type="evidence" value="ECO:0007669"/>
    <property type="project" value="UniProtKB-KW"/>
</dbReference>
<dbReference type="KEGG" id="ntt:TAO_0661"/>
<dbReference type="OrthoDB" id="9793353at2"/>
<organism evidence="7 8">
    <name type="scientific">Candidatus Nitrosoglobus terrae</name>
    <dbReference type="NCBI Taxonomy" id="1630141"/>
    <lineage>
        <taxon>Bacteria</taxon>
        <taxon>Pseudomonadati</taxon>
        <taxon>Pseudomonadota</taxon>
        <taxon>Gammaproteobacteria</taxon>
        <taxon>Chromatiales</taxon>
        <taxon>Chromatiaceae</taxon>
        <taxon>Candidatus Nitrosoglobus</taxon>
    </lineage>
</organism>
<dbReference type="SUPFAM" id="SSF54189">
    <property type="entry name" value="Ribosomal proteins S24e, L23 and L15e"/>
    <property type="match status" value="1"/>
</dbReference>
<reference evidence="7 8" key="1">
    <citation type="journal article" date="2017" name="ISME J.">
        <title>An acid-tolerant ammonia-oxidizing ?-proteobacterium from soil.</title>
        <authorList>
            <person name="Hayatsu M."/>
            <person name="Tago K."/>
            <person name="Uchiyama I."/>
            <person name="Toyoda A."/>
            <person name="Wang Y."/>
            <person name="Shimomura Y."/>
            <person name="Okubo T."/>
            <person name="Kurisu F."/>
            <person name="Hirono Y."/>
            <person name="Nonaka K."/>
            <person name="Akiyama H."/>
            <person name="Itoh T."/>
            <person name="Takami H."/>
        </authorList>
    </citation>
    <scope>NUCLEOTIDE SEQUENCE [LARGE SCALE GENOMIC DNA]</scope>
    <source>
        <strain evidence="7 8">TAO100</strain>
    </source>
</reference>
<name>A0A1Q2SLM2_9GAMM</name>
<dbReference type="GO" id="GO:0003735">
    <property type="term" value="F:structural constituent of ribosome"/>
    <property type="evidence" value="ECO:0007669"/>
    <property type="project" value="InterPro"/>
</dbReference>
<dbReference type="Gene3D" id="3.30.70.330">
    <property type="match status" value="1"/>
</dbReference>
<evidence type="ECO:0000256" key="5">
    <source>
        <dbReference type="ARBA" id="ARBA00023274"/>
    </source>
</evidence>
<evidence type="ECO:0000256" key="4">
    <source>
        <dbReference type="ARBA" id="ARBA00022980"/>
    </source>
</evidence>
<dbReference type="InterPro" id="IPR012678">
    <property type="entry name" value="Ribosomal_uL23/eL15/eS24_sf"/>
</dbReference>
<evidence type="ECO:0000256" key="2">
    <source>
        <dbReference type="ARBA" id="ARBA00022730"/>
    </source>
</evidence>
<comment type="similarity">
    <text evidence="1 6">Belongs to the universal ribosomal protein uL23 family.</text>
</comment>
<evidence type="ECO:0000256" key="1">
    <source>
        <dbReference type="ARBA" id="ARBA00006700"/>
    </source>
</evidence>
<keyword evidence="5 6" id="KW-0687">Ribonucleoprotein</keyword>
<protein>
    <recommendedName>
        <fullName evidence="6">Large ribosomal subunit protein uL23</fullName>
    </recommendedName>
</protein>
<keyword evidence="3 6" id="KW-0694">RNA-binding</keyword>
<evidence type="ECO:0000313" key="8">
    <source>
        <dbReference type="Proteomes" id="UP000243679"/>
    </source>
</evidence>
<dbReference type="EMBL" id="AP014836">
    <property type="protein sequence ID" value="BAW80031.1"/>
    <property type="molecule type" value="Genomic_DNA"/>
</dbReference>
<dbReference type="FunFam" id="3.30.70.330:FF:000001">
    <property type="entry name" value="50S ribosomal protein L23"/>
    <property type="match status" value="1"/>
</dbReference>
<comment type="subunit">
    <text evidence="6">Part of the 50S ribosomal subunit. Contacts protein L29, and trigger factor when it is bound to the ribosome.</text>
</comment>
<dbReference type="Proteomes" id="UP000243679">
    <property type="component" value="Chromosome"/>
</dbReference>
<dbReference type="InterPro" id="IPR012677">
    <property type="entry name" value="Nucleotide-bd_a/b_plait_sf"/>
</dbReference>
<sequence>MSEERLAKIILAPLLSEKSSLVGEKYKQAVFKVLSSANKKEIKQAVEFLFNVKVDKVNTVSTKGKHKRFGRYIGRRSDWKKAYVVLHSGYDINFMNIE</sequence>
<gene>
    <name evidence="6" type="primary">rplW</name>
    <name evidence="7" type="ORF">TAO_0661</name>
</gene>
<dbReference type="GO" id="GO:1990904">
    <property type="term" value="C:ribonucleoprotein complex"/>
    <property type="evidence" value="ECO:0007669"/>
    <property type="project" value="UniProtKB-KW"/>
</dbReference>
<dbReference type="RefSeq" id="WP_096526617.1">
    <property type="nucleotide sequence ID" value="NZ_AP014836.1"/>
</dbReference>